<name>A0A437A5T2_ARTFL</name>
<dbReference type="RefSeq" id="XP_067491997.1">
    <property type="nucleotide sequence ID" value="XM_067633871.1"/>
</dbReference>
<dbReference type="AlphaFoldDB" id="A0A437A5T2"/>
<dbReference type="Pfam" id="PF22980">
    <property type="entry name" value="Myb_DNA-bind_8"/>
    <property type="match status" value="1"/>
</dbReference>
<dbReference type="EMBL" id="SAEB01000006">
    <property type="protein sequence ID" value="RVD86453.1"/>
    <property type="molecule type" value="Genomic_DNA"/>
</dbReference>
<proteinExistence type="predicted"/>
<feature type="compositionally biased region" description="Low complexity" evidence="1">
    <location>
        <begin position="90"/>
        <end position="109"/>
    </location>
</feature>
<evidence type="ECO:0000256" key="1">
    <source>
        <dbReference type="SAM" id="MobiDB-lite"/>
    </source>
</evidence>
<feature type="region of interest" description="Disordered" evidence="1">
    <location>
        <begin position="54"/>
        <end position="121"/>
    </location>
</feature>
<gene>
    <name evidence="3" type="ORF">DFL_004727</name>
</gene>
<sequence length="121" mass="13153">MVNSRSPPKQPLSDPEFLPCCINSISNGGINYAAVAKAAKYANDGRARARLSRINSKHGTRPHVSKNEEFERVTKKSTKDTKKVIDSGNTDSTVRVTRSSTTKATASSDTKVKKKKRTSSA</sequence>
<feature type="compositionally biased region" description="Basic and acidic residues" evidence="1">
    <location>
        <begin position="65"/>
        <end position="85"/>
    </location>
</feature>
<protein>
    <recommendedName>
        <fullName evidence="2">Myb-like DNA-binding domain-containing protein</fullName>
    </recommendedName>
</protein>
<evidence type="ECO:0000313" key="3">
    <source>
        <dbReference type="EMBL" id="RVD86453.1"/>
    </source>
</evidence>
<feature type="compositionally biased region" description="Basic residues" evidence="1">
    <location>
        <begin position="54"/>
        <end position="64"/>
    </location>
</feature>
<accession>A0A437A5T2</accession>
<organism evidence="3 4">
    <name type="scientific">Arthrobotrys flagrans</name>
    <name type="common">Nematode-trapping fungus</name>
    <name type="synonym">Trichothecium flagrans</name>
    <dbReference type="NCBI Taxonomy" id="97331"/>
    <lineage>
        <taxon>Eukaryota</taxon>
        <taxon>Fungi</taxon>
        <taxon>Dikarya</taxon>
        <taxon>Ascomycota</taxon>
        <taxon>Pezizomycotina</taxon>
        <taxon>Orbiliomycetes</taxon>
        <taxon>Orbiliales</taxon>
        <taxon>Orbiliaceae</taxon>
        <taxon>Arthrobotrys</taxon>
    </lineage>
</organism>
<evidence type="ECO:0000313" key="4">
    <source>
        <dbReference type="Proteomes" id="UP000283090"/>
    </source>
</evidence>
<dbReference type="GeneID" id="93587038"/>
<comment type="caution">
    <text evidence="3">The sequence shown here is derived from an EMBL/GenBank/DDBJ whole genome shotgun (WGS) entry which is preliminary data.</text>
</comment>
<evidence type="ECO:0000259" key="2">
    <source>
        <dbReference type="Pfam" id="PF22980"/>
    </source>
</evidence>
<feature type="domain" description="Myb-like DNA-binding" evidence="2">
    <location>
        <begin position="15"/>
        <end position="59"/>
    </location>
</feature>
<keyword evidence="4" id="KW-1185">Reference proteome</keyword>
<dbReference type="Proteomes" id="UP000283090">
    <property type="component" value="Unassembled WGS sequence"/>
</dbReference>
<dbReference type="OrthoDB" id="5391621at2759"/>
<reference evidence="3 4" key="1">
    <citation type="submission" date="2019-01" db="EMBL/GenBank/DDBJ databases">
        <title>Intercellular communication is required for trap formation in the nematode-trapping fungus Duddingtonia flagrans.</title>
        <authorList>
            <person name="Youssar L."/>
            <person name="Wernet V."/>
            <person name="Hensel N."/>
            <person name="Hildebrandt H.-G."/>
            <person name="Fischer R."/>
        </authorList>
    </citation>
    <scope>NUCLEOTIDE SEQUENCE [LARGE SCALE GENOMIC DNA]</scope>
    <source>
        <strain evidence="3 4">CBS H-5679</strain>
    </source>
</reference>
<dbReference type="InterPro" id="IPR054505">
    <property type="entry name" value="Myb_DNA-bind_8"/>
</dbReference>
<dbReference type="VEuPathDB" id="FungiDB:DFL_004727"/>
<feature type="compositionally biased region" description="Basic residues" evidence="1">
    <location>
        <begin position="112"/>
        <end position="121"/>
    </location>
</feature>